<dbReference type="InterPro" id="IPR029058">
    <property type="entry name" value="AB_hydrolase_fold"/>
</dbReference>
<dbReference type="InterPro" id="IPR000073">
    <property type="entry name" value="AB_hydrolase_1"/>
</dbReference>
<dbReference type="Proteomes" id="UP000466517">
    <property type="component" value="Plasmid pJCM13574"/>
</dbReference>
<dbReference type="KEGG" id="mmag:MMAD_55050"/>
<dbReference type="EMBL" id="AP022611">
    <property type="protein sequence ID" value="BBZ31210.1"/>
    <property type="molecule type" value="Genomic_DNA"/>
</dbReference>
<geneLocation type="plasmid" evidence="3">
    <name>pjcm13574 dna</name>
</geneLocation>
<dbReference type="PANTHER" id="PTHR43798">
    <property type="entry name" value="MONOACYLGLYCEROL LIPASE"/>
    <property type="match status" value="1"/>
</dbReference>
<feature type="domain" description="AB hydrolase-1" evidence="1">
    <location>
        <begin position="20"/>
        <end position="250"/>
    </location>
</feature>
<evidence type="ECO:0000259" key="1">
    <source>
        <dbReference type="Pfam" id="PF12697"/>
    </source>
</evidence>
<keyword evidence="2" id="KW-0378">Hydrolase</keyword>
<proteinExistence type="predicted"/>
<accession>A0A7I7XPR7</accession>
<dbReference type="RefSeq" id="WP_163744669.1">
    <property type="nucleotide sequence ID" value="NZ_AP022611.1"/>
</dbReference>
<dbReference type="Pfam" id="PF12697">
    <property type="entry name" value="Abhydrolase_6"/>
    <property type="match status" value="1"/>
</dbReference>
<reference evidence="2 3" key="1">
    <citation type="journal article" date="2019" name="Emerg. Microbes Infect.">
        <title>Comprehensive subspecies identification of 175 nontuberculous mycobacteria species based on 7547 genomic profiles.</title>
        <authorList>
            <person name="Matsumoto Y."/>
            <person name="Kinjo T."/>
            <person name="Motooka D."/>
            <person name="Nabeya D."/>
            <person name="Jung N."/>
            <person name="Uechi K."/>
            <person name="Horii T."/>
            <person name="Iida T."/>
            <person name="Fujita J."/>
            <person name="Nakamura S."/>
        </authorList>
    </citation>
    <scope>NUCLEOTIDE SEQUENCE [LARGE SCALE GENOMIC DNA]</scope>
    <source>
        <strain evidence="2 3">JCM 13574</strain>
        <plasmid evidence="3">pjcm13574 dna</plasmid>
    </source>
</reference>
<dbReference type="GO" id="GO:0016020">
    <property type="term" value="C:membrane"/>
    <property type="evidence" value="ECO:0007669"/>
    <property type="project" value="TreeGrafter"/>
</dbReference>
<keyword evidence="2" id="KW-0614">Plasmid</keyword>
<keyword evidence="3" id="KW-1185">Reference proteome</keyword>
<dbReference type="PANTHER" id="PTHR43798:SF33">
    <property type="entry name" value="HYDROLASE, PUTATIVE (AFU_ORTHOLOGUE AFUA_2G14860)-RELATED"/>
    <property type="match status" value="1"/>
</dbReference>
<dbReference type="SUPFAM" id="SSF53474">
    <property type="entry name" value="alpha/beta-Hydrolases"/>
    <property type="match status" value="1"/>
</dbReference>
<gene>
    <name evidence="2" type="ORF">MMAD_55050</name>
</gene>
<name>A0A7I7XPR7_9MYCO</name>
<protein>
    <submittedName>
        <fullName evidence="2">Alpha/beta hydrolase</fullName>
    </submittedName>
</protein>
<evidence type="ECO:0000313" key="2">
    <source>
        <dbReference type="EMBL" id="BBZ31210.1"/>
    </source>
</evidence>
<evidence type="ECO:0000313" key="3">
    <source>
        <dbReference type="Proteomes" id="UP000466517"/>
    </source>
</evidence>
<sequence length="275" mass="29701">MVQDCEIRYQRTGVVGAPPLILIHGASGHSAWWTAVVPLLRGTHDVVTMDLSGHGDSGHRRRYDADIWADDVSAVVNDLDAGPAVLIGHSMGGLVALHTAGRHRHQVAAVVAVDSAVIPHRPLGTGTRGVKFYANQDEALANFRLRPRTSTADPALLASVARAGLRRDEFGWRWKFDPNALQRLSREELYESIRRITCPTGFIYGSRSELATAGTVQFLGSLMGTTVPHVVVNGAFHHVPLDAPVNTAAAIETLLSTLLPAHARSTSDPPVDRRD</sequence>
<dbReference type="InterPro" id="IPR050266">
    <property type="entry name" value="AB_hydrolase_sf"/>
</dbReference>
<organism evidence="2 3">
    <name type="scientific">Mycolicibacterium madagascariense</name>
    <dbReference type="NCBI Taxonomy" id="212765"/>
    <lineage>
        <taxon>Bacteria</taxon>
        <taxon>Bacillati</taxon>
        <taxon>Actinomycetota</taxon>
        <taxon>Actinomycetes</taxon>
        <taxon>Mycobacteriales</taxon>
        <taxon>Mycobacteriaceae</taxon>
        <taxon>Mycolicibacterium</taxon>
    </lineage>
</organism>
<dbReference type="AlphaFoldDB" id="A0A7I7XPR7"/>
<dbReference type="Gene3D" id="3.40.50.1820">
    <property type="entry name" value="alpha/beta hydrolase"/>
    <property type="match status" value="1"/>
</dbReference>
<dbReference type="GO" id="GO:0016787">
    <property type="term" value="F:hydrolase activity"/>
    <property type="evidence" value="ECO:0007669"/>
    <property type="project" value="UniProtKB-KW"/>
</dbReference>